<proteinExistence type="predicted"/>
<dbReference type="EMBL" id="BGPR01110691">
    <property type="protein sequence ID" value="GBM89818.1"/>
    <property type="molecule type" value="Genomic_DNA"/>
</dbReference>
<dbReference type="AlphaFoldDB" id="A0A4Y2JK25"/>
<organism evidence="1 2">
    <name type="scientific">Araneus ventricosus</name>
    <name type="common">Orbweaver spider</name>
    <name type="synonym">Epeira ventricosa</name>
    <dbReference type="NCBI Taxonomy" id="182803"/>
    <lineage>
        <taxon>Eukaryota</taxon>
        <taxon>Metazoa</taxon>
        <taxon>Ecdysozoa</taxon>
        <taxon>Arthropoda</taxon>
        <taxon>Chelicerata</taxon>
        <taxon>Arachnida</taxon>
        <taxon>Araneae</taxon>
        <taxon>Araneomorphae</taxon>
        <taxon>Entelegynae</taxon>
        <taxon>Araneoidea</taxon>
        <taxon>Araneidae</taxon>
        <taxon>Araneus</taxon>
    </lineage>
</organism>
<evidence type="ECO:0000313" key="2">
    <source>
        <dbReference type="Proteomes" id="UP000499080"/>
    </source>
</evidence>
<accession>A0A4Y2JK25</accession>
<dbReference type="PANTHER" id="PTHR46060">
    <property type="entry name" value="MARINER MOS1 TRANSPOSASE-LIKE PROTEIN"/>
    <property type="match status" value="1"/>
</dbReference>
<sequence>MADRIEAPSKCELRSVILFLQGEGWFVEDDQCSCFLLDFTTTAKSRSDFWSCPHSNSRPHSAVAIQQLLKQFKLGVSDHLAYSPDLATSDFYLLHQLKNRLGVQSFQRKEDIQSSFKAHLTSLAATFFDEGIGNLIHRYYKYLNHHGDNVER</sequence>
<protein>
    <recommendedName>
        <fullName evidence="3">Histone-lysine N-methyltransferase SETMAR</fullName>
    </recommendedName>
</protein>
<dbReference type="Gene3D" id="3.30.420.10">
    <property type="entry name" value="Ribonuclease H-like superfamily/Ribonuclease H"/>
    <property type="match status" value="1"/>
</dbReference>
<evidence type="ECO:0000313" key="1">
    <source>
        <dbReference type="EMBL" id="GBM89818.1"/>
    </source>
</evidence>
<reference evidence="1 2" key="1">
    <citation type="journal article" date="2019" name="Sci. Rep.">
        <title>Orb-weaving spider Araneus ventricosus genome elucidates the spidroin gene catalogue.</title>
        <authorList>
            <person name="Kono N."/>
            <person name="Nakamura H."/>
            <person name="Ohtoshi R."/>
            <person name="Moran D.A.P."/>
            <person name="Shinohara A."/>
            <person name="Yoshida Y."/>
            <person name="Fujiwara M."/>
            <person name="Mori M."/>
            <person name="Tomita M."/>
            <person name="Arakawa K."/>
        </authorList>
    </citation>
    <scope>NUCLEOTIDE SEQUENCE [LARGE SCALE GENOMIC DNA]</scope>
</reference>
<dbReference type="PANTHER" id="PTHR46060:SF3">
    <property type="entry name" value="PROTEIN GVQW3"/>
    <property type="match status" value="1"/>
</dbReference>
<keyword evidence="2" id="KW-1185">Reference proteome</keyword>
<dbReference type="InterPro" id="IPR052709">
    <property type="entry name" value="Transposase-MT_Hybrid"/>
</dbReference>
<comment type="caution">
    <text evidence="1">The sequence shown here is derived from an EMBL/GenBank/DDBJ whole genome shotgun (WGS) entry which is preliminary data.</text>
</comment>
<dbReference type="Proteomes" id="UP000499080">
    <property type="component" value="Unassembled WGS sequence"/>
</dbReference>
<dbReference type="OrthoDB" id="6569904at2759"/>
<dbReference type="GO" id="GO:0003676">
    <property type="term" value="F:nucleic acid binding"/>
    <property type="evidence" value="ECO:0007669"/>
    <property type="project" value="InterPro"/>
</dbReference>
<dbReference type="InterPro" id="IPR036397">
    <property type="entry name" value="RNaseH_sf"/>
</dbReference>
<gene>
    <name evidence="1" type="ORF">AVEN_166481_1</name>
</gene>
<evidence type="ECO:0008006" key="3">
    <source>
        <dbReference type="Google" id="ProtNLM"/>
    </source>
</evidence>
<name>A0A4Y2JK25_ARAVE</name>